<evidence type="ECO:0000256" key="1">
    <source>
        <dbReference type="SAM" id="Phobius"/>
    </source>
</evidence>
<organism evidence="3 4">
    <name type="scientific">Hyphococcus flavus</name>
    <dbReference type="NCBI Taxonomy" id="1866326"/>
    <lineage>
        <taxon>Bacteria</taxon>
        <taxon>Pseudomonadati</taxon>
        <taxon>Pseudomonadota</taxon>
        <taxon>Alphaproteobacteria</taxon>
        <taxon>Parvularculales</taxon>
        <taxon>Parvularculaceae</taxon>
        <taxon>Hyphococcus</taxon>
    </lineage>
</organism>
<dbReference type="RefSeq" id="WP_274491782.1">
    <property type="nucleotide sequence ID" value="NZ_CP118166.1"/>
</dbReference>
<gene>
    <name evidence="3" type="ORF">PUV54_08490</name>
</gene>
<sequence>MINNIRCSIRTLLLDRAGVAAMEFALIAPILVVLFFGVVESADALARSRQVTLAANTLADLAAQESEIQTSDLDDLFDGVEQIMETGGAPANVTLVSVGVDADGDPIVLWSRNNSGAAPYARGAAYAGLPATVLIDDGASIIVSEIDYNYTSKLTQKFVKTIPFERMATRWPRRSIRIRLCSSAGSCQS</sequence>
<accession>A0AAF0CFV5</accession>
<protein>
    <submittedName>
        <fullName evidence="3">Pilus assembly protein</fullName>
    </submittedName>
</protein>
<dbReference type="KEGG" id="hfl:PUV54_08490"/>
<keyword evidence="1" id="KW-1133">Transmembrane helix</keyword>
<dbReference type="Pfam" id="PF07811">
    <property type="entry name" value="TadE"/>
    <property type="match status" value="1"/>
</dbReference>
<feature type="transmembrane region" description="Helical" evidence="1">
    <location>
        <begin position="20"/>
        <end position="39"/>
    </location>
</feature>
<dbReference type="Proteomes" id="UP001214043">
    <property type="component" value="Chromosome"/>
</dbReference>
<name>A0AAF0CFV5_9PROT</name>
<keyword evidence="1" id="KW-0472">Membrane</keyword>
<evidence type="ECO:0000259" key="2">
    <source>
        <dbReference type="Pfam" id="PF07811"/>
    </source>
</evidence>
<keyword evidence="1" id="KW-0812">Transmembrane</keyword>
<feature type="domain" description="TadE-like" evidence="2">
    <location>
        <begin position="18"/>
        <end position="58"/>
    </location>
</feature>
<evidence type="ECO:0000313" key="4">
    <source>
        <dbReference type="Proteomes" id="UP001214043"/>
    </source>
</evidence>
<dbReference type="EMBL" id="CP118166">
    <property type="protein sequence ID" value="WDI29997.1"/>
    <property type="molecule type" value="Genomic_DNA"/>
</dbReference>
<reference evidence="3" key="1">
    <citation type="submission" date="2023-02" db="EMBL/GenBank/DDBJ databases">
        <title>Genome sequence of Hyphococcus flavus.</title>
        <authorList>
            <person name="Rong J.-C."/>
            <person name="Zhao Q."/>
            <person name="Yi M."/>
            <person name="Wu J.-Y."/>
        </authorList>
    </citation>
    <scope>NUCLEOTIDE SEQUENCE</scope>
    <source>
        <strain evidence="3">MCCC 1K03223</strain>
    </source>
</reference>
<dbReference type="AlphaFoldDB" id="A0AAF0CFV5"/>
<keyword evidence="4" id="KW-1185">Reference proteome</keyword>
<evidence type="ECO:0000313" key="3">
    <source>
        <dbReference type="EMBL" id="WDI29997.1"/>
    </source>
</evidence>
<dbReference type="InterPro" id="IPR012495">
    <property type="entry name" value="TadE-like_dom"/>
</dbReference>
<proteinExistence type="predicted"/>